<proteinExistence type="predicted"/>
<dbReference type="WBParaSite" id="TCNE_0000362001-mRNA-1">
    <property type="protein sequence ID" value="TCNE_0000362001-mRNA-1"/>
    <property type="gene ID" value="TCNE_0000362001"/>
</dbReference>
<keyword evidence="2" id="KW-1133">Transmembrane helix</keyword>
<reference evidence="4 5" key="2">
    <citation type="submission" date="2018-11" db="EMBL/GenBank/DDBJ databases">
        <authorList>
            <consortium name="Pathogen Informatics"/>
        </authorList>
    </citation>
    <scope>NUCLEOTIDE SEQUENCE [LARGE SCALE GENOMIC DNA]</scope>
</reference>
<name>A0A183U550_TOXCA</name>
<evidence type="ECO:0000259" key="3">
    <source>
        <dbReference type="PROSITE" id="PS51670"/>
    </source>
</evidence>
<evidence type="ECO:0000256" key="2">
    <source>
        <dbReference type="SAM" id="Phobius"/>
    </source>
</evidence>
<accession>A0A183U550</accession>
<dbReference type="PROSITE" id="PS51670">
    <property type="entry name" value="SHKT"/>
    <property type="match status" value="1"/>
</dbReference>
<feature type="transmembrane region" description="Helical" evidence="2">
    <location>
        <begin position="13"/>
        <end position="36"/>
    </location>
</feature>
<evidence type="ECO:0000313" key="4">
    <source>
        <dbReference type="EMBL" id="VDM29337.1"/>
    </source>
</evidence>
<organism evidence="5 6">
    <name type="scientific">Toxocara canis</name>
    <name type="common">Canine roundworm</name>
    <dbReference type="NCBI Taxonomy" id="6265"/>
    <lineage>
        <taxon>Eukaryota</taxon>
        <taxon>Metazoa</taxon>
        <taxon>Ecdysozoa</taxon>
        <taxon>Nematoda</taxon>
        <taxon>Chromadorea</taxon>
        <taxon>Rhabditida</taxon>
        <taxon>Spirurina</taxon>
        <taxon>Ascaridomorpha</taxon>
        <taxon>Ascaridoidea</taxon>
        <taxon>Toxocaridae</taxon>
        <taxon>Toxocara</taxon>
    </lineage>
</organism>
<dbReference type="AlphaFoldDB" id="A0A183U550"/>
<sequence>MAVGAVVVDFADAVAVVAAAVVVVGASVVVVAAAVVSRCQRTCDICNCRDDVNDCARLVTFCGNPMYQPVLRPRCTLTCGFCSNDTGKINRSDNNNSSANNRNCSTGNHNCSTKSRNCSTDNHDCDTNNHNSRDRDNDSGWDCERYARMFFTEPYSTATEGGCQKTCNICNGRDSANNCGSVVSYFGDPTLQPVLRSRCPLSCGFCS</sequence>
<dbReference type="InterPro" id="IPR003582">
    <property type="entry name" value="ShKT_dom"/>
</dbReference>
<keyword evidence="2" id="KW-0472">Membrane</keyword>
<protein>
    <submittedName>
        <fullName evidence="6">ShKT domain-containing protein</fullName>
    </submittedName>
</protein>
<comment type="caution">
    <text evidence="1">Lacks conserved residue(s) required for the propagation of feature annotation.</text>
</comment>
<feature type="domain" description="ShKT" evidence="3">
    <location>
        <begin position="170"/>
        <end position="206"/>
    </location>
</feature>
<dbReference type="PANTHER" id="PTHR21724:SF108">
    <property type="entry name" value="SHKT DOMAIN-CONTAINING PROTEIN"/>
    <property type="match status" value="1"/>
</dbReference>
<gene>
    <name evidence="4" type="ORF">TCNE_LOCUS3620</name>
</gene>
<evidence type="ECO:0000313" key="5">
    <source>
        <dbReference type="Proteomes" id="UP000050794"/>
    </source>
</evidence>
<evidence type="ECO:0000256" key="1">
    <source>
        <dbReference type="PROSITE-ProRule" id="PRU01005"/>
    </source>
</evidence>
<dbReference type="EMBL" id="UYWY01004832">
    <property type="protein sequence ID" value="VDM29337.1"/>
    <property type="molecule type" value="Genomic_DNA"/>
</dbReference>
<evidence type="ECO:0000313" key="6">
    <source>
        <dbReference type="WBParaSite" id="TCNE_0000362001-mRNA-1"/>
    </source>
</evidence>
<dbReference type="PANTHER" id="PTHR21724">
    <property type="entry name" value="SHKT DOMAIN-CONTAINING PROTEIN"/>
    <property type="match status" value="1"/>
</dbReference>
<reference evidence="6" key="1">
    <citation type="submission" date="2016-06" db="UniProtKB">
        <authorList>
            <consortium name="WormBaseParasite"/>
        </authorList>
    </citation>
    <scope>IDENTIFICATION</scope>
</reference>
<dbReference type="Proteomes" id="UP000050794">
    <property type="component" value="Unassembled WGS sequence"/>
</dbReference>
<dbReference type="Gene3D" id="1.10.10.1870">
    <property type="entry name" value="ShTK domain-like"/>
    <property type="match status" value="2"/>
</dbReference>
<keyword evidence="5" id="KW-1185">Reference proteome</keyword>
<keyword evidence="2" id="KW-0812">Transmembrane</keyword>
<dbReference type="Pfam" id="PF01549">
    <property type="entry name" value="ShK"/>
    <property type="match status" value="2"/>
</dbReference>
<dbReference type="SMART" id="SM00254">
    <property type="entry name" value="ShKT"/>
    <property type="match status" value="3"/>
</dbReference>